<dbReference type="Proteomes" id="UP000321570">
    <property type="component" value="Unassembled WGS sequence"/>
</dbReference>
<evidence type="ECO:0000313" key="7">
    <source>
        <dbReference type="Proteomes" id="UP000321570"/>
    </source>
</evidence>
<evidence type="ECO:0000313" key="5">
    <source>
        <dbReference type="EMBL" id="VUZ49279.1"/>
    </source>
</evidence>
<sequence>MASFAVKSKYNAEFRRFRLDRSQIQSFEDLYHAVEKAHSLQNVSFILQYVDPKETTLLPINNDKNFERALFVASDLLRLLIQLKGQSVGEIRGYKSPGTVFLRKKPAELVRSLGSEKVKPGHQSIILCDDFHKVSSIIDDGTVPECMRRVRLIRTGSKPLGFYIRDGFSMRATPNGVQRVPGIFISRLLPGGLAESTGLLAVKDEVIEVNGIEVYGKTLDQVTDMMVANSSNLIITVKPFNQKTVIRRPRSMAPVPSGSSLGTNGGGTGSPSLHSSHSSGRRQPPHPPIESPKNVPEVPGTIDI</sequence>
<dbReference type="SMART" id="SM00228">
    <property type="entry name" value="PDZ"/>
    <property type="match status" value="1"/>
</dbReference>
<dbReference type="CDD" id="cd06718">
    <property type="entry name" value="PDZ_Par6-like"/>
    <property type="match status" value="1"/>
</dbReference>
<keyword evidence="7" id="KW-1185">Reference proteome</keyword>
<dbReference type="STRING" id="6216.A0A0R3SSP0"/>
<dbReference type="InterPro" id="IPR000270">
    <property type="entry name" value="PB1_dom"/>
</dbReference>
<dbReference type="InterPro" id="IPR001478">
    <property type="entry name" value="PDZ"/>
</dbReference>
<reference evidence="8" key="1">
    <citation type="submission" date="2017-02" db="UniProtKB">
        <authorList>
            <consortium name="WormBaseParasite"/>
        </authorList>
    </citation>
    <scope>IDENTIFICATION</scope>
</reference>
<dbReference type="Gene3D" id="2.30.42.10">
    <property type="match status" value="1"/>
</dbReference>
<evidence type="ECO:0000256" key="1">
    <source>
        <dbReference type="SAM" id="MobiDB-lite"/>
    </source>
</evidence>
<dbReference type="PANTHER" id="PTHR14102:SF11">
    <property type="entry name" value="LD29223P"/>
    <property type="match status" value="1"/>
</dbReference>
<gene>
    <name evidence="4" type="ORF">HDID_LOCUS8333</name>
    <name evidence="5" type="ORF">WMSIL1_LOCUS8730</name>
</gene>
<dbReference type="PANTHER" id="PTHR14102">
    <property type="entry name" value="PAR-6-RELATED"/>
    <property type="match status" value="1"/>
</dbReference>
<dbReference type="SUPFAM" id="SSF54277">
    <property type="entry name" value="CAD &amp; PB1 domains"/>
    <property type="match status" value="1"/>
</dbReference>
<evidence type="ECO:0000313" key="4">
    <source>
        <dbReference type="EMBL" id="VDL60651.1"/>
    </source>
</evidence>
<evidence type="ECO:0000259" key="3">
    <source>
        <dbReference type="PROSITE" id="PS51745"/>
    </source>
</evidence>
<accession>A0A0R3SSP0</accession>
<dbReference type="GO" id="GO:0007098">
    <property type="term" value="P:centrosome cycle"/>
    <property type="evidence" value="ECO:0007669"/>
    <property type="project" value="TreeGrafter"/>
</dbReference>
<dbReference type="PROSITE" id="PS50106">
    <property type="entry name" value="PDZ"/>
    <property type="match status" value="1"/>
</dbReference>
<organism evidence="8">
    <name type="scientific">Hymenolepis diminuta</name>
    <name type="common">Rat tapeworm</name>
    <dbReference type="NCBI Taxonomy" id="6216"/>
    <lineage>
        <taxon>Eukaryota</taxon>
        <taxon>Metazoa</taxon>
        <taxon>Spiralia</taxon>
        <taxon>Lophotrochozoa</taxon>
        <taxon>Platyhelminthes</taxon>
        <taxon>Cestoda</taxon>
        <taxon>Eucestoda</taxon>
        <taxon>Cyclophyllidea</taxon>
        <taxon>Hymenolepididae</taxon>
        <taxon>Hymenolepis</taxon>
    </lineage>
</organism>
<reference evidence="4 6" key="2">
    <citation type="submission" date="2018-11" db="EMBL/GenBank/DDBJ databases">
        <authorList>
            <consortium name="Pathogen Informatics"/>
        </authorList>
    </citation>
    <scope>NUCLEOTIDE SEQUENCE [LARGE SCALE GENOMIC DNA]</scope>
</reference>
<feature type="domain" description="PB1" evidence="3">
    <location>
        <begin position="3"/>
        <end position="84"/>
    </location>
</feature>
<dbReference type="OrthoDB" id="5868434at2759"/>
<evidence type="ECO:0000313" key="8">
    <source>
        <dbReference type="WBParaSite" id="HDID_0000833501-mRNA-1"/>
    </source>
</evidence>
<dbReference type="Pfam" id="PF00564">
    <property type="entry name" value="PB1"/>
    <property type="match status" value="1"/>
</dbReference>
<evidence type="ECO:0000259" key="2">
    <source>
        <dbReference type="PROSITE" id="PS50106"/>
    </source>
</evidence>
<feature type="domain" description="PDZ" evidence="2">
    <location>
        <begin position="149"/>
        <end position="241"/>
    </location>
</feature>
<reference evidence="5 7" key="3">
    <citation type="submission" date="2019-07" db="EMBL/GenBank/DDBJ databases">
        <authorList>
            <person name="Jastrzebski P J."/>
            <person name="Paukszto L."/>
            <person name="Jastrzebski P J."/>
        </authorList>
    </citation>
    <scope>NUCLEOTIDE SEQUENCE [LARGE SCALE GENOMIC DNA]</scope>
    <source>
        <strain evidence="5 7">WMS-il1</strain>
    </source>
</reference>
<dbReference type="AlphaFoldDB" id="A0A0R3SSP0"/>
<dbReference type="SMART" id="SM00666">
    <property type="entry name" value="PB1"/>
    <property type="match status" value="1"/>
</dbReference>
<proteinExistence type="predicted"/>
<protein>
    <submittedName>
        <fullName evidence="8">Partitioning defective 6 homolog beta</fullName>
    </submittedName>
</protein>
<dbReference type="Proteomes" id="UP000274504">
    <property type="component" value="Unassembled WGS sequence"/>
</dbReference>
<feature type="region of interest" description="Disordered" evidence="1">
    <location>
        <begin position="246"/>
        <end position="304"/>
    </location>
</feature>
<dbReference type="InterPro" id="IPR036034">
    <property type="entry name" value="PDZ_sf"/>
</dbReference>
<dbReference type="Gene3D" id="3.10.20.90">
    <property type="entry name" value="Phosphatidylinositol 3-kinase Catalytic Subunit, Chain A, domain 1"/>
    <property type="match status" value="1"/>
</dbReference>
<dbReference type="WBParaSite" id="HDID_0000833501-mRNA-1">
    <property type="protein sequence ID" value="HDID_0000833501-mRNA-1"/>
    <property type="gene ID" value="HDID_0000833501"/>
</dbReference>
<evidence type="ECO:0000313" key="6">
    <source>
        <dbReference type="Proteomes" id="UP000274504"/>
    </source>
</evidence>
<dbReference type="InterPro" id="IPR053793">
    <property type="entry name" value="PB1-like"/>
</dbReference>
<dbReference type="EMBL" id="UYSG01011063">
    <property type="protein sequence ID" value="VDL60651.1"/>
    <property type="molecule type" value="Genomic_DNA"/>
</dbReference>
<dbReference type="PROSITE" id="PS51745">
    <property type="entry name" value="PB1"/>
    <property type="match status" value="1"/>
</dbReference>
<name>A0A0R3SSP0_HYMDI</name>
<dbReference type="SUPFAM" id="SSF50156">
    <property type="entry name" value="PDZ domain-like"/>
    <property type="match status" value="1"/>
</dbReference>
<dbReference type="InterPro" id="IPR051741">
    <property type="entry name" value="PAR6_homolog"/>
</dbReference>
<dbReference type="EMBL" id="CABIJS010000333">
    <property type="protein sequence ID" value="VUZ49279.1"/>
    <property type="molecule type" value="Genomic_DNA"/>
</dbReference>
<dbReference type="Pfam" id="PF00595">
    <property type="entry name" value="PDZ"/>
    <property type="match status" value="1"/>
</dbReference>